<sequence length="288" mass="30602">MPLPTPPPRLHQKVALVTGSSSGVGRAISLAFAAAGTSLLICADLRPTCHGVFGTDEPDVPTHELINSRLGEGKALYMKTDVTEAESVENAVRVPAERGGGWMMVNNAGTGSTGSAGKCHEMKQDVWDFTMYLLPPRGPFYSPSRKLNTTSVFLGSRFAIARFLSQPPHPSFGGHQGWIINTASMLGLVGLKPGAAAYCASKGACVLLTKQIAVEYAGERSHCHCYVPPYHYFIWFPRGVEGVKVGKRRAEGKGGEGAFFGMMADHRLLGNGSVYAPAGGGEQISKPP</sequence>
<name>A0AA43QGW6_9LECA</name>
<proteinExistence type="inferred from homology"/>
<dbReference type="AlphaFoldDB" id="A0AA43QGW6"/>
<dbReference type="Proteomes" id="UP001161017">
    <property type="component" value="Unassembled WGS sequence"/>
</dbReference>
<comment type="caution">
    <text evidence="3">The sequence shown here is derived from an EMBL/GenBank/DDBJ whole genome shotgun (WGS) entry which is preliminary data.</text>
</comment>
<gene>
    <name evidence="3" type="ORF">OHK93_005524</name>
</gene>
<dbReference type="InterPro" id="IPR036291">
    <property type="entry name" value="NAD(P)-bd_dom_sf"/>
</dbReference>
<protein>
    <recommendedName>
        <fullName evidence="5">NAD(P)-binding protein</fullName>
    </recommendedName>
</protein>
<evidence type="ECO:0000256" key="2">
    <source>
        <dbReference type="RuleBase" id="RU000363"/>
    </source>
</evidence>
<dbReference type="Gene3D" id="3.40.50.720">
    <property type="entry name" value="NAD(P)-binding Rossmann-like Domain"/>
    <property type="match status" value="1"/>
</dbReference>
<dbReference type="EMBL" id="JAPUFD010000003">
    <property type="protein sequence ID" value="MDI1486297.1"/>
    <property type="molecule type" value="Genomic_DNA"/>
</dbReference>
<evidence type="ECO:0008006" key="5">
    <source>
        <dbReference type="Google" id="ProtNLM"/>
    </source>
</evidence>
<dbReference type="PANTHER" id="PTHR42760">
    <property type="entry name" value="SHORT-CHAIN DEHYDROGENASES/REDUCTASES FAMILY MEMBER"/>
    <property type="match status" value="1"/>
</dbReference>
<evidence type="ECO:0000256" key="1">
    <source>
        <dbReference type="ARBA" id="ARBA00006484"/>
    </source>
</evidence>
<dbReference type="PANTHER" id="PTHR42760:SF124">
    <property type="entry name" value="SHORT-CHAIN DEHYDROGENASE_REDUCTASE"/>
    <property type="match status" value="1"/>
</dbReference>
<dbReference type="SUPFAM" id="SSF51735">
    <property type="entry name" value="NAD(P)-binding Rossmann-fold domains"/>
    <property type="match status" value="1"/>
</dbReference>
<dbReference type="CDD" id="cd05233">
    <property type="entry name" value="SDR_c"/>
    <property type="match status" value="1"/>
</dbReference>
<dbReference type="Pfam" id="PF00106">
    <property type="entry name" value="adh_short"/>
    <property type="match status" value="1"/>
</dbReference>
<dbReference type="InterPro" id="IPR002347">
    <property type="entry name" value="SDR_fam"/>
</dbReference>
<dbReference type="PRINTS" id="PR00081">
    <property type="entry name" value="GDHRDH"/>
</dbReference>
<dbReference type="GO" id="GO:0016616">
    <property type="term" value="F:oxidoreductase activity, acting on the CH-OH group of donors, NAD or NADP as acceptor"/>
    <property type="evidence" value="ECO:0007669"/>
    <property type="project" value="TreeGrafter"/>
</dbReference>
<accession>A0AA43QGW6</accession>
<reference evidence="3" key="1">
    <citation type="journal article" date="2023" name="Genome Biol. Evol.">
        <title>First Whole Genome Sequence and Flow Cytometry Genome Size Data for the Lichen-Forming Fungus Ramalina farinacea (Ascomycota).</title>
        <authorList>
            <person name="Llewellyn T."/>
            <person name="Mian S."/>
            <person name="Hill R."/>
            <person name="Leitch I.J."/>
            <person name="Gaya E."/>
        </authorList>
    </citation>
    <scope>NUCLEOTIDE SEQUENCE</scope>
    <source>
        <strain evidence="3">LIQ254RAFAR</strain>
    </source>
</reference>
<evidence type="ECO:0000313" key="3">
    <source>
        <dbReference type="EMBL" id="MDI1486297.1"/>
    </source>
</evidence>
<dbReference type="PRINTS" id="PR00080">
    <property type="entry name" value="SDRFAMILY"/>
</dbReference>
<comment type="similarity">
    <text evidence="1 2">Belongs to the short-chain dehydrogenases/reductases (SDR) family.</text>
</comment>
<keyword evidence="4" id="KW-1185">Reference proteome</keyword>
<evidence type="ECO:0000313" key="4">
    <source>
        <dbReference type="Proteomes" id="UP001161017"/>
    </source>
</evidence>
<organism evidence="3 4">
    <name type="scientific">Ramalina farinacea</name>
    <dbReference type="NCBI Taxonomy" id="258253"/>
    <lineage>
        <taxon>Eukaryota</taxon>
        <taxon>Fungi</taxon>
        <taxon>Dikarya</taxon>
        <taxon>Ascomycota</taxon>
        <taxon>Pezizomycotina</taxon>
        <taxon>Lecanoromycetes</taxon>
        <taxon>OSLEUM clade</taxon>
        <taxon>Lecanoromycetidae</taxon>
        <taxon>Lecanorales</taxon>
        <taxon>Lecanorineae</taxon>
        <taxon>Ramalinaceae</taxon>
        <taxon>Ramalina</taxon>
    </lineage>
</organism>